<dbReference type="AlphaFoldDB" id="A0A1Y2FLU8"/>
<proteinExistence type="predicted"/>
<reference evidence="1 2" key="1">
    <citation type="submission" date="2016-07" db="EMBL/GenBank/DDBJ databases">
        <title>Pervasive Adenine N6-methylation of Active Genes in Fungi.</title>
        <authorList>
            <consortium name="DOE Joint Genome Institute"/>
            <person name="Mondo S.J."/>
            <person name="Dannebaum R.O."/>
            <person name="Kuo R.C."/>
            <person name="Labutti K."/>
            <person name="Haridas S."/>
            <person name="Kuo A."/>
            <person name="Salamov A."/>
            <person name="Ahrendt S.R."/>
            <person name="Lipzen A."/>
            <person name="Sullivan W."/>
            <person name="Andreopoulos W.B."/>
            <person name="Clum A."/>
            <person name="Lindquist E."/>
            <person name="Daum C."/>
            <person name="Ramamoorthy G.K."/>
            <person name="Gryganskyi A."/>
            <person name="Culley D."/>
            <person name="Magnuson J.K."/>
            <person name="James T.Y."/>
            <person name="O'Malley M.A."/>
            <person name="Stajich J.E."/>
            <person name="Spatafora J.W."/>
            <person name="Visel A."/>
            <person name="Grigoriev I.V."/>
        </authorList>
    </citation>
    <scope>NUCLEOTIDE SEQUENCE [LARGE SCALE GENOMIC DNA]</scope>
    <source>
        <strain evidence="1 2">12-1054</strain>
    </source>
</reference>
<evidence type="ECO:0000313" key="1">
    <source>
        <dbReference type="EMBL" id="ORY83745.1"/>
    </source>
</evidence>
<organism evidence="1 2">
    <name type="scientific">Protomyces lactucae-debilis</name>
    <dbReference type="NCBI Taxonomy" id="2754530"/>
    <lineage>
        <taxon>Eukaryota</taxon>
        <taxon>Fungi</taxon>
        <taxon>Dikarya</taxon>
        <taxon>Ascomycota</taxon>
        <taxon>Taphrinomycotina</taxon>
        <taxon>Taphrinomycetes</taxon>
        <taxon>Taphrinales</taxon>
        <taxon>Protomycetaceae</taxon>
        <taxon>Protomyces</taxon>
    </lineage>
</organism>
<dbReference type="RefSeq" id="XP_040726040.1">
    <property type="nucleotide sequence ID" value="XM_040869108.1"/>
</dbReference>
<keyword evidence="2" id="KW-1185">Reference proteome</keyword>
<dbReference type="Proteomes" id="UP000193685">
    <property type="component" value="Unassembled WGS sequence"/>
</dbReference>
<dbReference type="GeneID" id="63785707"/>
<comment type="caution">
    <text evidence="1">The sequence shown here is derived from an EMBL/GenBank/DDBJ whole genome shotgun (WGS) entry which is preliminary data.</text>
</comment>
<gene>
    <name evidence="1" type="ORF">BCR37DRAFT_378710</name>
</gene>
<sequence length="86" mass="9455">MTCFYVQSSVCSAAPSFATDLITDHAKRGALCIRSQFIHSPRCAAFDTILYDKLQVSAACKHCGCMSHFRPLTNLHAISRSLLSMT</sequence>
<dbReference type="EMBL" id="MCFI01000007">
    <property type="protein sequence ID" value="ORY83745.1"/>
    <property type="molecule type" value="Genomic_DNA"/>
</dbReference>
<protein>
    <submittedName>
        <fullName evidence="1">Uncharacterized protein</fullName>
    </submittedName>
</protein>
<evidence type="ECO:0000313" key="2">
    <source>
        <dbReference type="Proteomes" id="UP000193685"/>
    </source>
</evidence>
<accession>A0A1Y2FLU8</accession>
<name>A0A1Y2FLU8_PROLT</name>